<dbReference type="SMART" id="SM00233">
    <property type="entry name" value="PH"/>
    <property type="match status" value="1"/>
</dbReference>
<feature type="compositionally biased region" description="Acidic residues" evidence="9">
    <location>
        <begin position="28"/>
        <end position="38"/>
    </location>
</feature>
<dbReference type="GO" id="GO:0085020">
    <property type="term" value="P:protein K6-linked ubiquitination"/>
    <property type="evidence" value="ECO:0007669"/>
    <property type="project" value="TreeGrafter"/>
</dbReference>
<dbReference type="RefSeq" id="XP_022646669.1">
    <property type="nucleotide sequence ID" value="XM_022790934.1"/>
</dbReference>
<feature type="region of interest" description="Disordered" evidence="9">
    <location>
        <begin position="1"/>
        <end position="38"/>
    </location>
</feature>
<dbReference type="Proteomes" id="UP000594260">
    <property type="component" value="Unplaced"/>
</dbReference>
<evidence type="ECO:0000256" key="5">
    <source>
        <dbReference type="ARBA" id="ARBA00023028"/>
    </source>
</evidence>
<evidence type="ECO:0000313" key="12">
    <source>
        <dbReference type="Proteomes" id="UP000594260"/>
    </source>
</evidence>
<keyword evidence="7" id="KW-1053">Target membrane</keyword>
<evidence type="ECO:0000256" key="8">
    <source>
        <dbReference type="PROSITE-ProRule" id="PRU00023"/>
    </source>
</evidence>
<comment type="subcellular location">
    <subcellularLocation>
        <location evidence="1">Target cell membrane</location>
    </subcellularLocation>
</comment>
<keyword evidence="4" id="KW-0677">Repeat</keyword>
<dbReference type="PROSITE" id="PS50297">
    <property type="entry name" value="ANK_REP_REGION"/>
    <property type="match status" value="3"/>
</dbReference>
<keyword evidence="5" id="KW-0800">Toxin</keyword>
<dbReference type="InterPro" id="IPR001849">
    <property type="entry name" value="PH_domain"/>
</dbReference>
<keyword evidence="5" id="KW-0638">Presynaptic neurotoxin</keyword>
<keyword evidence="2" id="KW-0268">Exocytosis</keyword>
<dbReference type="EnsemblMetazoa" id="XM_022790934">
    <property type="protein sequence ID" value="XP_022646669"/>
    <property type="gene ID" value="LOC111244164"/>
</dbReference>
<feature type="compositionally biased region" description="Low complexity" evidence="9">
    <location>
        <begin position="1"/>
        <end position="16"/>
    </location>
</feature>
<dbReference type="InterPro" id="IPR036770">
    <property type="entry name" value="Ankyrin_rpt-contain_sf"/>
</dbReference>
<dbReference type="GO" id="GO:0031436">
    <property type="term" value="C:BRCA1-BARD1 complex"/>
    <property type="evidence" value="ECO:0007669"/>
    <property type="project" value="TreeGrafter"/>
</dbReference>
<keyword evidence="6 8" id="KW-0040">ANK repeat</keyword>
<dbReference type="Gene3D" id="2.30.29.30">
    <property type="entry name" value="Pleckstrin-homology domain (PH domain)/Phosphotyrosine-binding domain (PTB)"/>
    <property type="match status" value="1"/>
</dbReference>
<dbReference type="InterPro" id="IPR011993">
    <property type="entry name" value="PH-like_dom_sf"/>
</dbReference>
<dbReference type="SMART" id="SM00248">
    <property type="entry name" value="ANK"/>
    <property type="match status" value="3"/>
</dbReference>
<dbReference type="GO" id="GO:0006887">
    <property type="term" value="P:exocytosis"/>
    <property type="evidence" value="ECO:0007669"/>
    <property type="project" value="UniProtKB-KW"/>
</dbReference>
<dbReference type="OMA" id="IANINCK"/>
<evidence type="ECO:0000256" key="7">
    <source>
        <dbReference type="ARBA" id="ARBA00023298"/>
    </source>
</evidence>
<keyword evidence="12" id="KW-1185">Reference proteome</keyword>
<dbReference type="GO" id="GO:0044218">
    <property type="term" value="C:other organism cell membrane"/>
    <property type="evidence" value="ECO:0007669"/>
    <property type="project" value="UniProtKB-KW"/>
</dbReference>
<protein>
    <recommendedName>
        <fullName evidence="10">PH domain-containing protein</fullName>
    </recommendedName>
</protein>
<dbReference type="PROSITE" id="PS50003">
    <property type="entry name" value="PH_DOMAIN"/>
    <property type="match status" value="1"/>
</dbReference>
<dbReference type="InParanoid" id="A0A7M7J494"/>
<evidence type="ECO:0000256" key="2">
    <source>
        <dbReference type="ARBA" id="ARBA00022483"/>
    </source>
</evidence>
<evidence type="ECO:0000256" key="3">
    <source>
        <dbReference type="ARBA" id="ARBA00022537"/>
    </source>
</evidence>
<dbReference type="SUPFAM" id="SSF48403">
    <property type="entry name" value="Ankyrin repeat"/>
    <property type="match status" value="1"/>
</dbReference>
<dbReference type="EnsemblMetazoa" id="XM_022790935">
    <property type="protein sequence ID" value="XP_022646670"/>
    <property type="gene ID" value="LOC111244164"/>
</dbReference>
<sequence>MTNTGSDKSSSSTEVETTGEDPHFSDGAEFDTAESDGGDLSDIEEELLQAARAGDVYRIQKITEQHSSIDLNCKGRHKWNYQWTPLHLAAYFGHLEATRILLQKGATPSASNGEGDTPLHKAALTGREPLVMLLLTYGADVFVVNAEGNSAYDVASELYIKNVLTAAELADRKRREEMFFQAVKDGDVAGIQKLLNSGSKRSVLPSSEMLGYDLSTSSPRSRRARLSKTNVPDVNCVDAVGNSALHVSAHRDLQAVAVLLLQCGANPNLQNRRGLIPADLARSEQMARILKVAPIREIKNSVSRFEGPIIRKKRFFGTQAVWAVVDRGVLSFFRNRADASIGSRRKRFHYLEGAVVLADSRDERCLTVVSANGSSENLSAATALERGRWVRALKEHATFGPMHAVNDQNGLTFLDNNDQIPLLGFVQNALMTAQAQQSILASEVAEAARLHTSFLATSSKEGEFSVRAQNVSLLLRAQLARVSESGHNFLSCLETCLLLMKQHEETKTILFAQEIEKNRILRETLAAFVDDAYEPSSLKSEEQQDISADGTLNEEKKLYIQKSEQQ</sequence>
<proteinExistence type="predicted"/>
<dbReference type="GO" id="GO:0070531">
    <property type="term" value="C:BRCA1-A complex"/>
    <property type="evidence" value="ECO:0007669"/>
    <property type="project" value="TreeGrafter"/>
</dbReference>
<evidence type="ECO:0000259" key="10">
    <source>
        <dbReference type="PROSITE" id="PS50003"/>
    </source>
</evidence>
<accession>A0A7M7J494</accession>
<organism evidence="11 12">
    <name type="scientific">Varroa destructor</name>
    <name type="common">Honeybee mite</name>
    <dbReference type="NCBI Taxonomy" id="109461"/>
    <lineage>
        <taxon>Eukaryota</taxon>
        <taxon>Metazoa</taxon>
        <taxon>Ecdysozoa</taxon>
        <taxon>Arthropoda</taxon>
        <taxon>Chelicerata</taxon>
        <taxon>Arachnida</taxon>
        <taxon>Acari</taxon>
        <taxon>Parasitiformes</taxon>
        <taxon>Mesostigmata</taxon>
        <taxon>Gamasina</taxon>
        <taxon>Dermanyssoidea</taxon>
        <taxon>Varroidae</taxon>
        <taxon>Varroa</taxon>
    </lineage>
</organism>
<keyword evidence="5" id="KW-0528">Neurotoxin</keyword>
<dbReference type="Gene3D" id="1.25.40.20">
    <property type="entry name" value="Ankyrin repeat-containing domain"/>
    <property type="match status" value="2"/>
</dbReference>
<dbReference type="AlphaFoldDB" id="A0A7M7J494"/>
<dbReference type="KEGG" id="vde:111244164"/>
<dbReference type="GeneID" id="111244164"/>
<evidence type="ECO:0000256" key="6">
    <source>
        <dbReference type="ARBA" id="ARBA00023043"/>
    </source>
</evidence>
<keyword evidence="7" id="KW-0472">Membrane</keyword>
<dbReference type="PROSITE" id="PS50088">
    <property type="entry name" value="ANK_REPEAT"/>
    <property type="match status" value="3"/>
</dbReference>
<name>A0A7M7J494_VARDE</name>
<evidence type="ECO:0000256" key="1">
    <source>
        <dbReference type="ARBA" id="ARBA00004175"/>
    </source>
</evidence>
<dbReference type="InterPro" id="IPR002110">
    <property type="entry name" value="Ankyrin_rpt"/>
</dbReference>
<evidence type="ECO:0000256" key="9">
    <source>
        <dbReference type="SAM" id="MobiDB-lite"/>
    </source>
</evidence>
<dbReference type="RefSeq" id="XP_022646670.1">
    <property type="nucleotide sequence ID" value="XM_022790935.1"/>
</dbReference>
<dbReference type="Pfam" id="PF00023">
    <property type="entry name" value="Ank"/>
    <property type="match status" value="1"/>
</dbReference>
<feature type="repeat" description="ANK" evidence="8">
    <location>
        <begin position="81"/>
        <end position="113"/>
    </location>
</feature>
<dbReference type="GO" id="GO:0004842">
    <property type="term" value="F:ubiquitin-protein transferase activity"/>
    <property type="evidence" value="ECO:0007669"/>
    <property type="project" value="TreeGrafter"/>
</dbReference>
<evidence type="ECO:0000313" key="11">
    <source>
        <dbReference type="EnsemblMetazoa" id="XP_022646670"/>
    </source>
</evidence>
<feature type="domain" description="PH" evidence="10">
    <location>
        <begin position="302"/>
        <end position="398"/>
    </location>
</feature>
<evidence type="ECO:0000256" key="4">
    <source>
        <dbReference type="ARBA" id="ARBA00022737"/>
    </source>
</evidence>
<reference evidence="11" key="1">
    <citation type="submission" date="2021-01" db="UniProtKB">
        <authorList>
            <consortium name="EnsemblMetazoa"/>
        </authorList>
    </citation>
    <scope>IDENTIFICATION</scope>
</reference>
<keyword evidence="3" id="KW-1052">Target cell membrane</keyword>
<dbReference type="Pfam" id="PF12796">
    <property type="entry name" value="Ank_2"/>
    <property type="match status" value="1"/>
</dbReference>
<feature type="repeat" description="ANK" evidence="8">
    <location>
        <begin position="240"/>
        <end position="272"/>
    </location>
</feature>
<dbReference type="PANTHER" id="PTHR24171">
    <property type="entry name" value="ANKYRIN REPEAT DOMAIN-CONTAINING PROTEIN 39-RELATED"/>
    <property type="match status" value="1"/>
</dbReference>
<dbReference type="GO" id="GO:0044231">
    <property type="term" value="C:host cell presynaptic membrane"/>
    <property type="evidence" value="ECO:0007669"/>
    <property type="project" value="UniProtKB-KW"/>
</dbReference>
<feature type="repeat" description="ANK" evidence="8">
    <location>
        <begin position="114"/>
        <end position="146"/>
    </location>
</feature>
<dbReference type="PRINTS" id="PR01415">
    <property type="entry name" value="ANKYRIN"/>
</dbReference>
<dbReference type="SUPFAM" id="SSF50729">
    <property type="entry name" value="PH domain-like"/>
    <property type="match status" value="1"/>
</dbReference>
<dbReference type="OrthoDB" id="416222at2759"/>